<dbReference type="Proteomes" id="UP000887565">
    <property type="component" value="Unplaced"/>
</dbReference>
<evidence type="ECO:0000313" key="7">
    <source>
        <dbReference type="Proteomes" id="UP000887565"/>
    </source>
</evidence>
<dbReference type="GO" id="GO:0008270">
    <property type="term" value="F:zinc ion binding"/>
    <property type="evidence" value="ECO:0007669"/>
    <property type="project" value="UniProtKB-KW"/>
</dbReference>
<feature type="domain" description="C2H2-type" evidence="6">
    <location>
        <begin position="37"/>
        <end position="64"/>
    </location>
</feature>
<keyword evidence="1" id="KW-0479">Metal-binding</keyword>
<feature type="domain" description="C2H2-type" evidence="6">
    <location>
        <begin position="96"/>
        <end position="124"/>
    </location>
</feature>
<feature type="domain" description="C2H2-type" evidence="6">
    <location>
        <begin position="65"/>
        <end position="93"/>
    </location>
</feature>
<evidence type="ECO:0000313" key="8">
    <source>
        <dbReference type="WBParaSite" id="nRc.2.0.1.t39411-RA"/>
    </source>
</evidence>
<reference evidence="8" key="1">
    <citation type="submission" date="2022-11" db="UniProtKB">
        <authorList>
            <consortium name="WormBaseParasite"/>
        </authorList>
    </citation>
    <scope>IDENTIFICATION</scope>
</reference>
<dbReference type="AlphaFoldDB" id="A0A915KKP8"/>
<dbReference type="WBParaSite" id="nRc.2.0.1.t39411-RA">
    <property type="protein sequence ID" value="nRc.2.0.1.t39411-RA"/>
    <property type="gene ID" value="nRc.2.0.1.g39411"/>
</dbReference>
<dbReference type="SMART" id="SM00355">
    <property type="entry name" value="ZnF_C2H2"/>
    <property type="match status" value="5"/>
</dbReference>
<sequence>MHNCPICQKYFTHDGNLQAHIKAVHYGEKRQRRTNKFKCEICFKSLCSKRSYDEHKNTHFNCRPFKCSMCPYAAASQMTLRRHNLRQHVSKKDWHYRCPYCPCAFVEPTSYQSHIQHKHAGLSGTFGCDSCSYSTLSSKIFLQHILKHSKGEIMPSPSFHQSSPYAPVNNFGQQPIKFDSPSPQFFIDQSSSSISSSAYQSSSISALQNSAHQSSSSSSILTLENAHQVPAVGVQQIVTSSPATPFSLVAPPPFLPSTTKNSVVVALSQNHRDVNRYLIDDDLGEGYRNSNNSNFVKKQIFSTPPAATSNNDDFVVDEDDDDTDGSAMLYDLMDSESIKFAQNGIPGNYFHRPKIANPGVGIKLEPEISDPNPNLSLIPEACFQVEIESSFSSTNFNDLNFENEQQQQLSIFKTTTMAKDLGNDVLPDGQVDFDLD</sequence>
<evidence type="ECO:0000256" key="1">
    <source>
        <dbReference type="ARBA" id="ARBA00022723"/>
    </source>
</evidence>
<dbReference type="GO" id="GO:0005634">
    <property type="term" value="C:nucleus"/>
    <property type="evidence" value="ECO:0007669"/>
    <property type="project" value="TreeGrafter"/>
</dbReference>
<dbReference type="InterPro" id="IPR036236">
    <property type="entry name" value="Znf_C2H2_sf"/>
</dbReference>
<dbReference type="InterPro" id="IPR013087">
    <property type="entry name" value="Znf_C2H2_type"/>
</dbReference>
<dbReference type="PROSITE" id="PS50157">
    <property type="entry name" value="ZINC_FINGER_C2H2_2"/>
    <property type="match status" value="4"/>
</dbReference>
<proteinExistence type="predicted"/>
<evidence type="ECO:0000259" key="6">
    <source>
        <dbReference type="PROSITE" id="PS50157"/>
    </source>
</evidence>
<protein>
    <submittedName>
        <fullName evidence="8">C2H2-type domain-containing protein</fullName>
    </submittedName>
</protein>
<evidence type="ECO:0000256" key="4">
    <source>
        <dbReference type="ARBA" id="ARBA00022833"/>
    </source>
</evidence>
<keyword evidence="3 5" id="KW-0863">Zinc-finger</keyword>
<evidence type="ECO:0000256" key="5">
    <source>
        <dbReference type="PROSITE-ProRule" id="PRU00042"/>
    </source>
</evidence>
<keyword evidence="2" id="KW-0677">Repeat</keyword>
<feature type="domain" description="C2H2-type" evidence="6">
    <location>
        <begin position="2"/>
        <end position="30"/>
    </location>
</feature>
<accession>A0A915KKP8</accession>
<keyword evidence="7" id="KW-1185">Reference proteome</keyword>
<evidence type="ECO:0000256" key="2">
    <source>
        <dbReference type="ARBA" id="ARBA00022737"/>
    </source>
</evidence>
<dbReference type="PROSITE" id="PS00028">
    <property type="entry name" value="ZINC_FINGER_C2H2_1"/>
    <property type="match status" value="3"/>
</dbReference>
<dbReference type="Pfam" id="PF00096">
    <property type="entry name" value="zf-C2H2"/>
    <property type="match status" value="1"/>
</dbReference>
<dbReference type="SUPFAM" id="SSF57667">
    <property type="entry name" value="beta-beta-alpha zinc fingers"/>
    <property type="match status" value="2"/>
</dbReference>
<organism evidence="7 8">
    <name type="scientific">Romanomermis culicivorax</name>
    <name type="common">Nematode worm</name>
    <dbReference type="NCBI Taxonomy" id="13658"/>
    <lineage>
        <taxon>Eukaryota</taxon>
        <taxon>Metazoa</taxon>
        <taxon>Ecdysozoa</taxon>
        <taxon>Nematoda</taxon>
        <taxon>Enoplea</taxon>
        <taxon>Dorylaimia</taxon>
        <taxon>Mermithida</taxon>
        <taxon>Mermithoidea</taxon>
        <taxon>Mermithidae</taxon>
        <taxon>Romanomermis</taxon>
    </lineage>
</organism>
<dbReference type="Gene3D" id="3.30.160.60">
    <property type="entry name" value="Classic Zinc Finger"/>
    <property type="match status" value="3"/>
</dbReference>
<name>A0A915KKP8_ROMCU</name>
<dbReference type="GO" id="GO:0010468">
    <property type="term" value="P:regulation of gene expression"/>
    <property type="evidence" value="ECO:0007669"/>
    <property type="project" value="TreeGrafter"/>
</dbReference>
<dbReference type="PANTHER" id="PTHR24403">
    <property type="entry name" value="ZINC FINGER PROTEIN"/>
    <property type="match status" value="1"/>
</dbReference>
<evidence type="ECO:0000256" key="3">
    <source>
        <dbReference type="ARBA" id="ARBA00022771"/>
    </source>
</evidence>
<dbReference type="PANTHER" id="PTHR24403:SF67">
    <property type="entry name" value="FI01116P-RELATED"/>
    <property type="match status" value="1"/>
</dbReference>
<keyword evidence="4" id="KW-0862">Zinc</keyword>
<dbReference type="InterPro" id="IPR050688">
    <property type="entry name" value="Zinc_finger/UBP_domain"/>
</dbReference>